<protein>
    <recommendedName>
        <fullName evidence="5">DUF732 domain-containing protein</fullName>
    </recommendedName>
</protein>
<feature type="signal peptide" evidence="2">
    <location>
        <begin position="1"/>
        <end position="23"/>
    </location>
</feature>
<reference evidence="3 4" key="1">
    <citation type="submission" date="2018-09" db="EMBL/GenBank/DDBJ databases">
        <title>Genome sequencing of Nocardioides immobilis CCTCC AB 2017083 for comparison to Nocardioides silvaticus.</title>
        <authorList>
            <person name="Li C."/>
            <person name="Wang G."/>
        </authorList>
    </citation>
    <scope>NUCLEOTIDE SEQUENCE [LARGE SCALE GENOMIC DNA]</scope>
    <source>
        <strain evidence="3 4">CCTCC AB 2017083</strain>
    </source>
</reference>
<keyword evidence="2" id="KW-0732">Signal</keyword>
<gene>
    <name evidence="3" type="ORF">D0Z08_17165</name>
</gene>
<evidence type="ECO:0000256" key="1">
    <source>
        <dbReference type="SAM" id="MobiDB-lite"/>
    </source>
</evidence>
<evidence type="ECO:0008006" key="5">
    <source>
        <dbReference type="Google" id="ProtNLM"/>
    </source>
</evidence>
<evidence type="ECO:0000256" key="2">
    <source>
        <dbReference type="SAM" id="SignalP"/>
    </source>
</evidence>
<feature type="compositionally biased region" description="Low complexity" evidence="1">
    <location>
        <begin position="138"/>
        <end position="154"/>
    </location>
</feature>
<feature type="chain" id="PRO_5038829893" description="DUF732 domain-containing protein" evidence="2">
    <location>
        <begin position="24"/>
        <end position="154"/>
    </location>
</feature>
<keyword evidence="4" id="KW-1185">Reference proteome</keyword>
<evidence type="ECO:0000313" key="4">
    <source>
        <dbReference type="Proteomes" id="UP000283644"/>
    </source>
</evidence>
<dbReference type="OrthoDB" id="3786712at2"/>
<accession>A0A417XZH5</accession>
<comment type="caution">
    <text evidence="3">The sequence shown here is derived from an EMBL/GenBank/DDBJ whole genome shotgun (WGS) entry which is preliminary data.</text>
</comment>
<sequence>MTRIKRPAAALSATVLLAFSLTACGGAPTDASEEDFCKALADVFEPLVAASFEDPSEEQWEDIQDSVEELEEVGTPEDISDDERNGFEVFVEAVGDADYDDIKDGEDGEIPGVSEDDEADADKFFAYGAEKCPESFGVPTDVPTDLTDLPTPTE</sequence>
<dbReference type="AlphaFoldDB" id="A0A417XZH5"/>
<organism evidence="3 4">
    <name type="scientific">Nocardioides immobilis</name>
    <dbReference type="NCBI Taxonomy" id="2049295"/>
    <lineage>
        <taxon>Bacteria</taxon>
        <taxon>Bacillati</taxon>
        <taxon>Actinomycetota</taxon>
        <taxon>Actinomycetes</taxon>
        <taxon>Propionibacteriales</taxon>
        <taxon>Nocardioidaceae</taxon>
        <taxon>Nocardioides</taxon>
    </lineage>
</organism>
<dbReference type="Proteomes" id="UP000283644">
    <property type="component" value="Unassembled WGS sequence"/>
</dbReference>
<feature type="region of interest" description="Disordered" evidence="1">
    <location>
        <begin position="98"/>
        <end position="119"/>
    </location>
</feature>
<feature type="region of interest" description="Disordered" evidence="1">
    <location>
        <begin position="134"/>
        <end position="154"/>
    </location>
</feature>
<dbReference type="RefSeq" id="WP_118926480.1">
    <property type="nucleotide sequence ID" value="NZ_QXGH01000021.1"/>
</dbReference>
<proteinExistence type="predicted"/>
<evidence type="ECO:0000313" key="3">
    <source>
        <dbReference type="EMBL" id="RHW25778.1"/>
    </source>
</evidence>
<name>A0A417XZH5_9ACTN</name>
<dbReference type="PROSITE" id="PS51257">
    <property type="entry name" value="PROKAR_LIPOPROTEIN"/>
    <property type="match status" value="1"/>
</dbReference>
<dbReference type="EMBL" id="QXGH01000021">
    <property type="protein sequence ID" value="RHW25778.1"/>
    <property type="molecule type" value="Genomic_DNA"/>
</dbReference>